<dbReference type="RefSeq" id="WP_263572712.1">
    <property type="nucleotide sequence ID" value="NZ_JAJIRN010000008.1"/>
</dbReference>
<evidence type="ECO:0000256" key="1">
    <source>
        <dbReference type="SAM" id="MobiDB-lite"/>
    </source>
</evidence>
<name>A0ABT2YJ83_9BURK</name>
<evidence type="ECO:0000313" key="4">
    <source>
        <dbReference type="Proteomes" id="UP001209701"/>
    </source>
</evidence>
<feature type="chain" id="PRO_5045721776" evidence="2">
    <location>
        <begin position="23"/>
        <end position="146"/>
    </location>
</feature>
<keyword evidence="4" id="KW-1185">Reference proteome</keyword>
<feature type="compositionally biased region" description="Low complexity" evidence="1">
    <location>
        <begin position="111"/>
        <end position="127"/>
    </location>
</feature>
<reference evidence="3 4" key="1">
    <citation type="submission" date="2021-11" db="EMBL/GenBank/DDBJ databases">
        <authorList>
            <person name="Liang Q."/>
            <person name="Mou H."/>
            <person name="Liu Z."/>
        </authorList>
    </citation>
    <scope>NUCLEOTIDE SEQUENCE [LARGE SCALE GENOMIC DNA]</scope>
    <source>
        <strain evidence="3 4">CHU3</strain>
    </source>
</reference>
<keyword evidence="2" id="KW-0732">Signal</keyword>
<organism evidence="3 4">
    <name type="scientific">Roseateles oligotrophus</name>
    <dbReference type="NCBI Taxonomy" id="1769250"/>
    <lineage>
        <taxon>Bacteria</taxon>
        <taxon>Pseudomonadati</taxon>
        <taxon>Pseudomonadota</taxon>
        <taxon>Betaproteobacteria</taxon>
        <taxon>Burkholderiales</taxon>
        <taxon>Sphaerotilaceae</taxon>
        <taxon>Roseateles</taxon>
    </lineage>
</organism>
<feature type="signal peptide" evidence="2">
    <location>
        <begin position="1"/>
        <end position="22"/>
    </location>
</feature>
<dbReference type="Proteomes" id="UP001209701">
    <property type="component" value="Unassembled WGS sequence"/>
</dbReference>
<feature type="region of interest" description="Disordered" evidence="1">
    <location>
        <begin position="109"/>
        <end position="146"/>
    </location>
</feature>
<sequence>MSKFVQILAALSLAAAPLLSMAADPVAEGRSEMAQAKHGKKAATTAAGKEYDAAKAKAKAELAEEKASNTARAKAETAAGKDGLILKRHLDHASNLSYKAKIKAAKEARSAAEAAAKAGAAPAQAAATTKMEQGLKSVQGASAPKN</sequence>
<dbReference type="EMBL" id="JAJIRN010000008">
    <property type="protein sequence ID" value="MCV2370134.1"/>
    <property type="molecule type" value="Genomic_DNA"/>
</dbReference>
<evidence type="ECO:0000256" key="2">
    <source>
        <dbReference type="SAM" id="SignalP"/>
    </source>
</evidence>
<gene>
    <name evidence="3" type="ORF">LNV07_18805</name>
</gene>
<evidence type="ECO:0000313" key="3">
    <source>
        <dbReference type="EMBL" id="MCV2370134.1"/>
    </source>
</evidence>
<accession>A0ABT2YJ83</accession>
<comment type="caution">
    <text evidence="3">The sequence shown here is derived from an EMBL/GenBank/DDBJ whole genome shotgun (WGS) entry which is preliminary data.</text>
</comment>
<proteinExistence type="predicted"/>
<feature type="region of interest" description="Disordered" evidence="1">
    <location>
        <begin position="29"/>
        <end position="48"/>
    </location>
</feature>
<protein>
    <submittedName>
        <fullName evidence="3">Uncharacterized protein</fullName>
    </submittedName>
</protein>